<feature type="transmembrane region" description="Helical" evidence="7">
    <location>
        <begin position="369"/>
        <end position="386"/>
    </location>
</feature>
<feature type="transmembrane region" description="Helical" evidence="7">
    <location>
        <begin position="555"/>
        <end position="576"/>
    </location>
</feature>
<dbReference type="PANTHER" id="PTHR33406:SF13">
    <property type="entry name" value="MEMBRANE PROTEIN YDFJ"/>
    <property type="match status" value="1"/>
</dbReference>
<dbReference type="EMBL" id="BSTX01000001">
    <property type="protein sequence ID" value="GLZ75429.1"/>
    <property type="molecule type" value="Genomic_DNA"/>
</dbReference>
<evidence type="ECO:0000256" key="1">
    <source>
        <dbReference type="ARBA" id="ARBA00004651"/>
    </source>
</evidence>
<dbReference type="AlphaFoldDB" id="A0A9W6SHB0"/>
<evidence type="ECO:0000256" key="3">
    <source>
        <dbReference type="ARBA" id="ARBA00022692"/>
    </source>
</evidence>
<dbReference type="InterPro" id="IPR050545">
    <property type="entry name" value="Mycobact_MmpL"/>
</dbReference>
<dbReference type="RefSeq" id="WP_285660666.1">
    <property type="nucleotide sequence ID" value="NZ_BSTX01000001.1"/>
</dbReference>
<feature type="transmembrane region" description="Helical" evidence="7">
    <location>
        <begin position="276"/>
        <end position="293"/>
    </location>
</feature>
<dbReference type="Pfam" id="PF03176">
    <property type="entry name" value="MMPL"/>
    <property type="match status" value="2"/>
</dbReference>
<protein>
    <submittedName>
        <fullName evidence="9">Membrane protein</fullName>
    </submittedName>
</protein>
<organism evidence="9 10">
    <name type="scientific">Actinorhabdospora filicis</name>
    <dbReference type="NCBI Taxonomy" id="1785913"/>
    <lineage>
        <taxon>Bacteria</taxon>
        <taxon>Bacillati</taxon>
        <taxon>Actinomycetota</taxon>
        <taxon>Actinomycetes</taxon>
        <taxon>Micromonosporales</taxon>
        <taxon>Micromonosporaceae</taxon>
        <taxon>Actinorhabdospora</taxon>
    </lineage>
</organism>
<name>A0A9W6SHB0_9ACTN</name>
<gene>
    <name evidence="9" type="ORF">Afil01_02360</name>
</gene>
<feature type="transmembrane region" description="Helical" evidence="7">
    <location>
        <begin position="596"/>
        <end position="617"/>
    </location>
</feature>
<comment type="caution">
    <text evidence="9">The sequence shown here is derived from an EMBL/GenBank/DDBJ whole genome shotgun (WGS) entry which is preliminary data.</text>
</comment>
<evidence type="ECO:0000256" key="5">
    <source>
        <dbReference type="ARBA" id="ARBA00023136"/>
    </source>
</evidence>
<evidence type="ECO:0000256" key="6">
    <source>
        <dbReference type="SAM" id="MobiDB-lite"/>
    </source>
</evidence>
<dbReference type="PANTHER" id="PTHR33406">
    <property type="entry name" value="MEMBRANE PROTEIN MJ1562-RELATED"/>
    <property type="match status" value="1"/>
</dbReference>
<proteinExistence type="predicted"/>
<dbReference type="SUPFAM" id="SSF82866">
    <property type="entry name" value="Multidrug efflux transporter AcrB transmembrane domain"/>
    <property type="match status" value="2"/>
</dbReference>
<accession>A0A9W6SHB0</accession>
<dbReference type="GO" id="GO:0005886">
    <property type="term" value="C:plasma membrane"/>
    <property type="evidence" value="ECO:0007669"/>
    <property type="project" value="UniProtKB-SubCell"/>
</dbReference>
<dbReference type="Proteomes" id="UP001165079">
    <property type="component" value="Unassembled WGS sequence"/>
</dbReference>
<reference evidence="9" key="1">
    <citation type="submission" date="2023-03" db="EMBL/GenBank/DDBJ databases">
        <title>Actinorhabdospora filicis NBRC 111898.</title>
        <authorList>
            <person name="Ichikawa N."/>
            <person name="Sato H."/>
            <person name="Tonouchi N."/>
        </authorList>
    </citation>
    <scope>NUCLEOTIDE SEQUENCE</scope>
    <source>
        <strain evidence="9">NBRC 111898</strain>
    </source>
</reference>
<feature type="compositionally biased region" description="Basic and acidic residues" evidence="6">
    <location>
        <begin position="50"/>
        <end position="65"/>
    </location>
</feature>
<feature type="transmembrane region" description="Helical" evidence="7">
    <location>
        <begin position="528"/>
        <end position="548"/>
    </location>
</feature>
<keyword evidence="5 7" id="KW-0472">Membrane</keyword>
<evidence type="ECO:0000256" key="2">
    <source>
        <dbReference type="ARBA" id="ARBA00022475"/>
    </source>
</evidence>
<evidence type="ECO:0000313" key="9">
    <source>
        <dbReference type="EMBL" id="GLZ75429.1"/>
    </source>
</evidence>
<feature type="region of interest" description="Disordered" evidence="6">
    <location>
        <begin position="45"/>
        <end position="67"/>
    </location>
</feature>
<feature type="domain" description="Membrane transport protein MMPL" evidence="8">
    <location>
        <begin position="399"/>
        <end position="706"/>
    </location>
</feature>
<feature type="transmembrane region" description="Helical" evidence="7">
    <location>
        <begin position="305"/>
        <end position="325"/>
    </location>
</feature>
<dbReference type="Gene3D" id="1.20.1640.10">
    <property type="entry name" value="Multidrug efflux transporter AcrB transmembrane domain"/>
    <property type="match status" value="2"/>
</dbReference>
<feature type="transmembrane region" description="Helical" evidence="7">
    <location>
        <begin position="18"/>
        <end position="35"/>
    </location>
</feature>
<feature type="transmembrane region" description="Helical" evidence="7">
    <location>
        <begin position="638"/>
        <end position="660"/>
    </location>
</feature>
<evidence type="ECO:0000259" key="8">
    <source>
        <dbReference type="Pfam" id="PF03176"/>
    </source>
</evidence>
<feature type="transmembrane region" description="Helical" evidence="7">
    <location>
        <begin position="228"/>
        <end position="248"/>
    </location>
</feature>
<evidence type="ECO:0000313" key="10">
    <source>
        <dbReference type="Proteomes" id="UP001165079"/>
    </source>
</evidence>
<sequence>MGRSVTTKAAQWSARHPWWAIGLWLAFVVVTFMLGSRVETKQLENGGVGESHHGREIANEGKFDDPDTDNVLITPTGAWDEAAAKSAAEDVLARLKNRPEVAKAEGPVPSRAAEALLVPIEYNVVPDGGENPVLALRQVVADAQAAHPDLRMELIGNESIGTAIDELVDGDLGRAGMISLPLTLVILLLAFGAIVAAGVPLLLALSAVASAMGLWAVASQVVPDPGSAMHVILLIGMAVGVDYSLFYLKREREERAKGRKHLDAVAIAAETSGRSVVVSGFAVIVSMAGLYLAGDPVFNGLGTGAIIVVAVAMLGSLTVLPAVLAKLGRAVDRPRVPFIWRLTNRAHTPGHTPKLWPTLLKPALRAPRTTLLLALAALAALAVFAVDLNPKNSELEDFPPDMPMVQAYDRLTTAFPSEGQTHLIAVKAPAAEAAEIKEQLISLSVKAGGDPLFSPDAEPKIRQSASMTITTLALPVPFDSSQPGAAESLEKLRNELIPATVGTIGDADVAVTGGIAYDIDYVAHQKTAMPLVIGFVVLLTFLMMIFAFKSVVVAAVAALLNMVSAAAAFGVLVLVFQKTWAEKLLDFHSNGHVVTWVPLFLFVILFGLSMDYHVFVVSRIREGVERGMETREAVAYGITRTAGVVTSAAVVMVAVFGVFATLSMNEMKQIGVGLSVAILIDATIVRIFLLPSLMALLGRANWWPSKLGRAVPSEAERERELVTAGH</sequence>
<keyword evidence="4 7" id="KW-1133">Transmembrane helix</keyword>
<feature type="domain" description="Membrane transport protein MMPL" evidence="8">
    <location>
        <begin position="63"/>
        <end position="345"/>
    </location>
</feature>
<comment type="subcellular location">
    <subcellularLocation>
        <location evidence="1">Cell membrane</location>
        <topology evidence="1">Multi-pass membrane protein</topology>
    </subcellularLocation>
</comment>
<evidence type="ECO:0000256" key="4">
    <source>
        <dbReference type="ARBA" id="ARBA00022989"/>
    </source>
</evidence>
<keyword evidence="2" id="KW-1003">Cell membrane</keyword>
<keyword evidence="10" id="KW-1185">Reference proteome</keyword>
<feature type="transmembrane region" description="Helical" evidence="7">
    <location>
        <begin position="184"/>
        <end position="216"/>
    </location>
</feature>
<feature type="transmembrane region" description="Helical" evidence="7">
    <location>
        <begin position="672"/>
        <end position="697"/>
    </location>
</feature>
<dbReference type="InterPro" id="IPR004869">
    <property type="entry name" value="MMPL_dom"/>
</dbReference>
<keyword evidence="3 7" id="KW-0812">Transmembrane</keyword>
<evidence type="ECO:0000256" key="7">
    <source>
        <dbReference type="SAM" id="Phobius"/>
    </source>
</evidence>